<feature type="compositionally biased region" description="Basic and acidic residues" evidence="1">
    <location>
        <begin position="43"/>
        <end position="56"/>
    </location>
</feature>
<protein>
    <submittedName>
        <fullName evidence="2">Homeobox-leucine zipper protein ROC1</fullName>
    </submittedName>
</protein>
<dbReference type="AlphaFoldDB" id="A0AAD9F6S5"/>
<keyword evidence="2" id="KW-0371">Homeobox</keyword>
<proteinExistence type="predicted"/>
<feature type="compositionally biased region" description="Polar residues" evidence="1">
    <location>
        <begin position="24"/>
        <end position="33"/>
    </location>
</feature>
<accession>A0AAD9F6S5</accession>
<sequence>MGQSMLFKAKGKHGQRAQGLSFKGTVNSGSRPRTTGPLYPGRPRYDKSELREERGAVKSGQDLASDQVG</sequence>
<name>A0AAD9F6S5_DISEL</name>
<evidence type="ECO:0000313" key="3">
    <source>
        <dbReference type="Proteomes" id="UP001228049"/>
    </source>
</evidence>
<organism evidence="2 3">
    <name type="scientific">Dissostichus eleginoides</name>
    <name type="common">Patagonian toothfish</name>
    <name type="synonym">Dissostichus amissus</name>
    <dbReference type="NCBI Taxonomy" id="100907"/>
    <lineage>
        <taxon>Eukaryota</taxon>
        <taxon>Metazoa</taxon>
        <taxon>Chordata</taxon>
        <taxon>Craniata</taxon>
        <taxon>Vertebrata</taxon>
        <taxon>Euteleostomi</taxon>
        <taxon>Actinopterygii</taxon>
        <taxon>Neopterygii</taxon>
        <taxon>Teleostei</taxon>
        <taxon>Neoteleostei</taxon>
        <taxon>Acanthomorphata</taxon>
        <taxon>Eupercaria</taxon>
        <taxon>Perciformes</taxon>
        <taxon>Notothenioidei</taxon>
        <taxon>Nototheniidae</taxon>
        <taxon>Dissostichus</taxon>
    </lineage>
</organism>
<reference evidence="2" key="1">
    <citation type="submission" date="2023-04" db="EMBL/GenBank/DDBJ databases">
        <title>Chromosome-level genome of Chaenocephalus aceratus.</title>
        <authorList>
            <person name="Park H."/>
        </authorList>
    </citation>
    <scope>NUCLEOTIDE SEQUENCE</scope>
    <source>
        <strain evidence="2">DE</strain>
        <tissue evidence="2">Muscle</tissue>
    </source>
</reference>
<feature type="region of interest" description="Disordered" evidence="1">
    <location>
        <begin position="1"/>
        <end position="69"/>
    </location>
</feature>
<keyword evidence="3" id="KW-1185">Reference proteome</keyword>
<keyword evidence="2" id="KW-0238">DNA-binding</keyword>
<dbReference type="EMBL" id="JASDAP010000018">
    <property type="protein sequence ID" value="KAK1887795.1"/>
    <property type="molecule type" value="Genomic_DNA"/>
</dbReference>
<evidence type="ECO:0000256" key="1">
    <source>
        <dbReference type="SAM" id="MobiDB-lite"/>
    </source>
</evidence>
<dbReference type="GO" id="GO:0003677">
    <property type="term" value="F:DNA binding"/>
    <property type="evidence" value="ECO:0007669"/>
    <property type="project" value="UniProtKB-KW"/>
</dbReference>
<evidence type="ECO:0000313" key="2">
    <source>
        <dbReference type="EMBL" id="KAK1887795.1"/>
    </source>
</evidence>
<gene>
    <name evidence="2" type="ORF">KUDE01_028582</name>
</gene>
<dbReference type="Proteomes" id="UP001228049">
    <property type="component" value="Unassembled WGS sequence"/>
</dbReference>
<comment type="caution">
    <text evidence="2">The sequence shown here is derived from an EMBL/GenBank/DDBJ whole genome shotgun (WGS) entry which is preliminary data.</text>
</comment>